<feature type="region of interest" description="Disordered" evidence="4">
    <location>
        <begin position="161"/>
        <end position="181"/>
    </location>
</feature>
<evidence type="ECO:0000256" key="3">
    <source>
        <dbReference type="PROSITE-ProRule" id="PRU00047"/>
    </source>
</evidence>
<dbReference type="PANTHER" id="PTHR42648:SF28">
    <property type="entry name" value="TRANSPOSON-ENCODED PROTEIN WITH RIBONUCLEASE H-LIKE AND RETROVIRUS ZINC FINGER-LIKE DOMAINS"/>
    <property type="match status" value="1"/>
</dbReference>
<dbReference type="InterPro" id="IPR039537">
    <property type="entry name" value="Retrotran_Ty1/copia-like"/>
</dbReference>
<dbReference type="GO" id="GO:0016787">
    <property type="term" value="F:hydrolase activity"/>
    <property type="evidence" value="ECO:0007669"/>
    <property type="project" value="UniProtKB-KW"/>
</dbReference>
<proteinExistence type="predicted"/>
<dbReference type="AlphaFoldDB" id="A0AAQ3N3E7"/>
<dbReference type="PANTHER" id="PTHR42648">
    <property type="entry name" value="TRANSPOSASE, PUTATIVE-RELATED"/>
    <property type="match status" value="1"/>
</dbReference>
<keyword evidence="1" id="KW-0479">Metal-binding</keyword>
<dbReference type="SUPFAM" id="SSF56672">
    <property type="entry name" value="DNA/RNA polymerases"/>
    <property type="match status" value="1"/>
</dbReference>
<name>A0AAQ3N3E7_VIGMU</name>
<dbReference type="InterPro" id="IPR025724">
    <property type="entry name" value="GAG-pre-integrase_dom"/>
</dbReference>
<dbReference type="GO" id="GO:0008270">
    <property type="term" value="F:zinc ion binding"/>
    <property type="evidence" value="ECO:0007669"/>
    <property type="project" value="UniProtKB-KW"/>
</dbReference>
<evidence type="ECO:0000259" key="5">
    <source>
        <dbReference type="PROSITE" id="PS50158"/>
    </source>
</evidence>
<dbReference type="Proteomes" id="UP001374535">
    <property type="component" value="Chromosome 7"/>
</dbReference>
<reference evidence="6 7" key="1">
    <citation type="journal article" date="2023" name="Life. Sci Alliance">
        <title>Evolutionary insights into 3D genome organization and epigenetic landscape of Vigna mungo.</title>
        <authorList>
            <person name="Junaid A."/>
            <person name="Singh B."/>
            <person name="Bhatia S."/>
        </authorList>
    </citation>
    <scope>NUCLEOTIDE SEQUENCE [LARGE SCALE GENOMIC DNA]</scope>
    <source>
        <strain evidence="6">Urdbean</strain>
    </source>
</reference>
<dbReference type="SUPFAM" id="SSF57756">
    <property type="entry name" value="Retrovirus zinc finger-like domains"/>
    <property type="match status" value="1"/>
</dbReference>
<dbReference type="InterPro" id="IPR036875">
    <property type="entry name" value="Znf_CCHC_sf"/>
</dbReference>
<dbReference type="InterPro" id="IPR012337">
    <property type="entry name" value="RNaseH-like_sf"/>
</dbReference>
<dbReference type="SMART" id="SM00343">
    <property type="entry name" value="ZnF_C2HC"/>
    <property type="match status" value="1"/>
</dbReference>
<dbReference type="EMBL" id="CP144694">
    <property type="protein sequence ID" value="WVZ02052.1"/>
    <property type="molecule type" value="Genomic_DNA"/>
</dbReference>
<evidence type="ECO:0000256" key="1">
    <source>
        <dbReference type="ARBA" id="ARBA00022723"/>
    </source>
</evidence>
<dbReference type="Pfam" id="PF13976">
    <property type="entry name" value="gag_pre-integrs"/>
    <property type="match status" value="1"/>
</dbReference>
<dbReference type="InterPro" id="IPR013103">
    <property type="entry name" value="RVT_2"/>
</dbReference>
<organism evidence="6 7">
    <name type="scientific">Vigna mungo</name>
    <name type="common">Black gram</name>
    <name type="synonym">Phaseolus mungo</name>
    <dbReference type="NCBI Taxonomy" id="3915"/>
    <lineage>
        <taxon>Eukaryota</taxon>
        <taxon>Viridiplantae</taxon>
        <taxon>Streptophyta</taxon>
        <taxon>Embryophyta</taxon>
        <taxon>Tracheophyta</taxon>
        <taxon>Spermatophyta</taxon>
        <taxon>Magnoliopsida</taxon>
        <taxon>eudicotyledons</taxon>
        <taxon>Gunneridae</taxon>
        <taxon>Pentapetalae</taxon>
        <taxon>rosids</taxon>
        <taxon>fabids</taxon>
        <taxon>Fabales</taxon>
        <taxon>Fabaceae</taxon>
        <taxon>Papilionoideae</taxon>
        <taxon>50 kb inversion clade</taxon>
        <taxon>NPAAA clade</taxon>
        <taxon>indigoferoid/millettioid clade</taxon>
        <taxon>Phaseoleae</taxon>
        <taxon>Vigna</taxon>
    </lineage>
</organism>
<dbReference type="Pfam" id="PF14223">
    <property type="entry name" value="Retrotran_gag_2"/>
    <property type="match status" value="1"/>
</dbReference>
<feature type="domain" description="CCHC-type" evidence="5">
    <location>
        <begin position="195"/>
        <end position="211"/>
    </location>
</feature>
<keyword evidence="2" id="KW-0378">Hydrolase</keyword>
<evidence type="ECO:0000256" key="4">
    <source>
        <dbReference type="SAM" id="MobiDB-lite"/>
    </source>
</evidence>
<dbReference type="InterPro" id="IPR001878">
    <property type="entry name" value="Znf_CCHC"/>
</dbReference>
<evidence type="ECO:0000313" key="6">
    <source>
        <dbReference type="EMBL" id="WVZ02052.1"/>
    </source>
</evidence>
<dbReference type="InterPro" id="IPR057670">
    <property type="entry name" value="SH3_retrovirus"/>
</dbReference>
<dbReference type="InterPro" id="IPR043502">
    <property type="entry name" value="DNA/RNA_pol_sf"/>
</dbReference>
<dbReference type="Gene3D" id="4.10.60.10">
    <property type="entry name" value="Zinc finger, CCHC-type"/>
    <property type="match status" value="1"/>
</dbReference>
<dbReference type="Pfam" id="PF07727">
    <property type="entry name" value="RVT_2"/>
    <property type="match status" value="1"/>
</dbReference>
<evidence type="ECO:0000313" key="7">
    <source>
        <dbReference type="Proteomes" id="UP001374535"/>
    </source>
</evidence>
<dbReference type="Pfam" id="PF25597">
    <property type="entry name" value="SH3_retrovirus"/>
    <property type="match status" value="1"/>
</dbReference>
<keyword evidence="3" id="KW-0863">Zinc-finger</keyword>
<gene>
    <name evidence="6" type="ORF">V8G54_022858</name>
</gene>
<dbReference type="Pfam" id="PF00098">
    <property type="entry name" value="zf-CCHC"/>
    <property type="match status" value="1"/>
</dbReference>
<dbReference type="PROSITE" id="PS50158">
    <property type="entry name" value="ZF_CCHC"/>
    <property type="match status" value="1"/>
</dbReference>
<keyword evidence="7" id="KW-1185">Reference proteome</keyword>
<dbReference type="GO" id="GO:0003676">
    <property type="term" value="F:nucleic acid binding"/>
    <property type="evidence" value="ECO:0007669"/>
    <property type="project" value="InterPro"/>
</dbReference>
<keyword evidence="3" id="KW-0862">Zinc</keyword>
<sequence length="821" mass="95052">MAIMMDEMSAAITETSTNDEKSLYEAWHRSNRLSLNLMRMSMAENVKPSMPKTKNAKEFMKMIKEYSQSDIIDKSIVGALMSELTTKKFDWSQPIHEHVTGMANIATRLKSMGMEVNESFLFQVNYNTIKEWWNFQEIKVMLVQEEGRLKKMRDHSIHLTTHEGPSFSKAKPGKKNKKDKAPMKVNKGNIQKDLKCFFCKKVGHFKKDCPKRKSWFERKANIIEVPNNTWWLDSGATTHTLLNLEKCLYVPGCARNLIFVAKLDCLGFNFRIENDIFHLYKLSYYYGSGTLLDGLYRLNLDVNFSESLFNVEHVVDRNSSVGNECSTFLWHKRLGHISKERMLRLVKNEILPQLDFDDWDGKQTKYISKYPATRSSQLLELIHTDICGPFDTKSWSVNALEVFINEVERQLDRKVKVVRSDRGGEYYGKTDESGQCPSPFAKYLEIYNARYVRSMLSHSNIPLSLWMYSLKTVIYLVNRVPSKAVSKTPYELWTERKPSLRHLHVWGCPVEVSGYFIGYPEKSKGYRFYCPNHSTRIVESENARFIENGQFSGSEESQIVDIQEHTDSASTSNVSSEVVIPLVVSQSHNKQRQQVNDPIPQNEHINVESVDNEQVTNEQLINEQLIEEPQEAALRRSVRQKRPVISNDYVVYSVEHECDLSIDEDPVSFRQAMESNNSDNWLNAMKEELKSIDDNKVWDLVELPKGSKRVGCKWVFKTKHDSKGNIERYKARLVAKGFTQKDGIDYKETFSPVSKKDSLRIVLALVAHYDLELHQMNVKTAFLNGDLEEEVYMDQPEGFTMTGKENLMCKLKKSIYVHVNW</sequence>
<evidence type="ECO:0000256" key="2">
    <source>
        <dbReference type="ARBA" id="ARBA00022801"/>
    </source>
</evidence>
<accession>A0AAQ3N3E7</accession>
<protein>
    <recommendedName>
        <fullName evidence="5">CCHC-type domain-containing protein</fullName>
    </recommendedName>
</protein>
<dbReference type="SUPFAM" id="SSF53098">
    <property type="entry name" value="Ribonuclease H-like"/>
    <property type="match status" value="1"/>
</dbReference>